<name>A0A540M237_MALBA</name>
<feature type="compositionally biased region" description="Acidic residues" evidence="1">
    <location>
        <begin position="144"/>
        <end position="157"/>
    </location>
</feature>
<dbReference type="AlphaFoldDB" id="A0A540M237"/>
<feature type="region of interest" description="Disordered" evidence="1">
    <location>
        <begin position="129"/>
        <end position="170"/>
    </location>
</feature>
<proteinExistence type="predicted"/>
<keyword evidence="3" id="KW-1185">Reference proteome</keyword>
<dbReference type="EMBL" id="VIEB01000384">
    <property type="protein sequence ID" value="TQD92805.1"/>
    <property type="molecule type" value="Genomic_DNA"/>
</dbReference>
<evidence type="ECO:0000256" key="1">
    <source>
        <dbReference type="SAM" id="MobiDB-lite"/>
    </source>
</evidence>
<comment type="caution">
    <text evidence="2">The sequence shown here is derived from an EMBL/GenBank/DDBJ whole genome shotgun (WGS) entry which is preliminary data.</text>
</comment>
<sequence length="170" mass="19416">MVSSLKFTRPHALKGKTPIITLSFSYPCTRSVTHKLFSSSSAPSTFPAIDFSNEIFKHILDQCQQFSLLEHFIKISTNDLRHRISQLEHCLQRIPNHMLVPLIHFSSSDDDSGFNLDCVTPPSRIPCSPVLEHTPLLTPTPKDDLEEDPEEDPEEDLYWVTYEDSLPKHD</sequence>
<reference evidence="2 3" key="1">
    <citation type="journal article" date="2019" name="G3 (Bethesda)">
        <title>Sequencing of a Wild Apple (Malus baccata) Genome Unravels the Differences Between Cultivated and Wild Apple Species Regarding Disease Resistance and Cold Tolerance.</title>
        <authorList>
            <person name="Chen X."/>
        </authorList>
    </citation>
    <scope>NUCLEOTIDE SEQUENCE [LARGE SCALE GENOMIC DNA]</scope>
    <source>
        <strain evidence="3">cv. Shandingzi</strain>
        <tissue evidence="2">Leaves</tissue>
    </source>
</reference>
<accession>A0A540M237</accession>
<evidence type="ECO:0000313" key="2">
    <source>
        <dbReference type="EMBL" id="TQD92805.1"/>
    </source>
</evidence>
<protein>
    <submittedName>
        <fullName evidence="2">Uncharacterized protein</fullName>
    </submittedName>
</protein>
<gene>
    <name evidence="2" type="ORF">C1H46_021580</name>
</gene>
<organism evidence="2 3">
    <name type="scientific">Malus baccata</name>
    <name type="common">Siberian crab apple</name>
    <name type="synonym">Pyrus baccata</name>
    <dbReference type="NCBI Taxonomy" id="106549"/>
    <lineage>
        <taxon>Eukaryota</taxon>
        <taxon>Viridiplantae</taxon>
        <taxon>Streptophyta</taxon>
        <taxon>Embryophyta</taxon>
        <taxon>Tracheophyta</taxon>
        <taxon>Spermatophyta</taxon>
        <taxon>Magnoliopsida</taxon>
        <taxon>eudicotyledons</taxon>
        <taxon>Gunneridae</taxon>
        <taxon>Pentapetalae</taxon>
        <taxon>rosids</taxon>
        <taxon>fabids</taxon>
        <taxon>Rosales</taxon>
        <taxon>Rosaceae</taxon>
        <taxon>Amygdaloideae</taxon>
        <taxon>Maleae</taxon>
        <taxon>Malus</taxon>
    </lineage>
</organism>
<dbReference type="Proteomes" id="UP000315295">
    <property type="component" value="Unassembled WGS sequence"/>
</dbReference>
<evidence type="ECO:0000313" key="3">
    <source>
        <dbReference type="Proteomes" id="UP000315295"/>
    </source>
</evidence>